<name>A0A194RQA6_PAPMA</name>
<evidence type="ECO:0000313" key="3">
    <source>
        <dbReference type="EMBL" id="KPJ19672.1"/>
    </source>
</evidence>
<gene>
    <name evidence="3" type="ORF">RR48_06532</name>
</gene>
<dbReference type="EMBL" id="KQ459875">
    <property type="protein sequence ID" value="KPJ19672.1"/>
    <property type="molecule type" value="Genomic_DNA"/>
</dbReference>
<feature type="compositionally biased region" description="Basic and acidic residues" evidence="2">
    <location>
        <begin position="222"/>
        <end position="233"/>
    </location>
</feature>
<accession>A0A194RQA6</accession>
<evidence type="ECO:0000256" key="1">
    <source>
        <dbReference type="SAM" id="Coils"/>
    </source>
</evidence>
<feature type="region of interest" description="Disordered" evidence="2">
    <location>
        <begin position="523"/>
        <end position="543"/>
    </location>
</feature>
<feature type="coiled-coil region" evidence="1">
    <location>
        <begin position="28"/>
        <end position="56"/>
    </location>
</feature>
<keyword evidence="1" id="KW-0175">Coiled coil</keyword>
<feature type="compositionally biased region" description="Basic and acidic residues" evidence="2">
    <location>
        <begin position="530"/>
        <end position="543"/>
    </location>
</feature>
<feature type="region of interest" description="Disordered" evidence="2">
    <location>
        <begin position="182"/>
        <end position="289"/>
    </location>
</feature>
<feature type="compositionally biased region" description="Polar residues" evidence="2">
    <location>
        <begin position="257"/>
        <end position="284"/>
    </location>
</feature>
<sequence length="770" mass="86918">MLVPVAGAFQRQKDIVIVMVVGKMLEVMSSVNERLAKLREERKAREEERIRKLRELNLKKYNSFDLNSDSVTKNGVSNSVKNKPRVLSAARGSFSSLASKPSTSKDMASNSRHEALNIKRQKSTEIKPKNSTSNGNHVETKHILQKANSNFERSVSKSFDYSSAATKNLSDLNKSNVHIKNTNARLSTVPRPIKKPAVYNNGPSTSKTEVTAAPTQSNNAVESKDNSHDKCTESEQPSNKPNGGKPELVENIADNLPHTSNSTEQSADTKTSITNTNKAAQLNTNHRRTLAPITVKPRVALKLFTTSKPDNRKSLPAFKTKDVKKFSPRQETVFERLYKPKTVTKHVVDDAQRLRTDPSYLKKVIEESQLTTGVKRPIPQAKPIRRSISAVHLRRISKSEQAKCIQNWASVGEKLDKVNVNEIDEEDCINYEKVVSAVKSERKKVKFMTPVTMKYNTPSTEELQSRLQKWLQKRGKSMDSYHHLQCFGIRHLSKKPLELPSLPLFDDEDENKENVAVEMDSDNQSYTDNLNHHDNDFPKEDKEDFGKDQWRSASFVSESVSLNDINDVTMTPSVDFNHLDVLLHGALTDLTELLREGFEWGQCACWLRSIRGRFPAVTQTAAYWECRAALEERRGDLPASMQCWEEAIVMGTERSVVEENLDQLLDKFMQLKISPSNRHEPKVDPKMVDVKNVLKSTIIRFAVHKAKIRNSTNPEPAKYTVTPVRRSARLSMHYGSARRTPLQECSTVSQASKLGHPVVFVPNDQLNGTP</sequence>
<feature type="compositionally biased region" description="Polar residues" evidence="2">
    <location>
        <begin position="93"/>
        <end position="110"/>
    </location>
</feature>
<dbReference type="InParanoid" id="A0A194RQA6"/>
<protein>
    <recommendedName>
        <fullName evidence="5">Cytoskeleton-associated protein 2</fullName>
    </recommendedName>
</protein>
<evidence type="ECO:0008006" key="5">
    <source>
        <dbReference type="Google" id="ProtNLM"/>
    </source>
</evidence>
<feature type="region of interest" description="Disordered" evidence="2">
    <location>
        <begin position="91"/>
        <end position="140"/>
    </location>
</feature>
<feature type="compositionally biased region" description="Polar residues" evidence="2">
    <location>
        <begin position="201"/>
        <end position="221"/>
    </location>
</feature>
<evidence type="ECO:0000313" key="4">
    <source>
        <dbReference type="Proteomes" id="UP000053240"/>
    </source>
</evidence>
<organism evidence="3 4">
    <name type="scientific">Papilio machaon</name>
    <name type="common">Old World swallowtail butterfly</name>
    <dbReference type="NCBI Taxonomy" id="76193"/>
    <lineage>
        <taxon>Eukaryota</taxon>
        <taxon>Metazoa</taxon>
        <taxon>Ecdysozoa</taxon>
        <taxon>Arthropoda</taxon>
        <taxon>Hexapoda</taxon>
        <taxon>Insecta</taxon>
        <taxon>Pterygota</taxon>
        <taxon>Neoptera</taxon>
        <taxon>Endopterygota</taxon>
        <taxon>Lepidoptera</taxon>
        <taxon>Glossata</taxon>
        <taxon>Ditrysia</taxon>
        <taxon>Papilionoidea</taxon>
        <taxon>Papilionidae</taxon>
        <taxon>Papilioninae</taxon>
        <taxon>Papilio</taxon>
    </lineage>
</organism>
<evidence type="ECO:0000256" key="2">
    <source>
        <dbReference type="SAM" id="MobiDB-lite"/>
    </source>
</evidence>
<feature type="compositionally biased region" description="Basic and acidic residues" evidence="2">
    <location>
        <begin position="111"/>
        <end position="128"/>
    </location>
</feature>
<reference evidence="3 4" key="1">
    <citation type="journal article" date="2015" name="Nat. Commun.">
        <title>Outbred genome sequencing and CRISPR/Cas9 gene editing in butterflies.</title>
        <authorList>
            <person name="Li X."/>
            <person name="Fan D."/>
            <person name="Zhang W."/>
            <person name="Liu G."/>
            <person name="Zhang L."/>
            <person name="Zhao L."/>
            <person name="Fang X."/>
            <person name="Chen L."/>
            <person name="Dong Y."/>
            <person name="Chen Y."/>
            <person name="Ding Y."/>
            <person name="Zhao R."/>
            <person name="Feng M."/>
            <person name="Zhu Y."/>
            <person name="Feng Y."/>
            <person name="Jiang X."/>
            <person name="Zhu D."/>
            <person name="Xiang H."/>
            <person name="Feng X."/>
            <person name="Li S."/>
            <person name="Wang J."/>
            <person name="Zhang G."/>
            <person name="Kronforst M.R."/>
            <person name="Wang W."/>
        </authorList>
    </citation>
    <scope>NUCLEOTIDE SEQUENCE [LARGE SCALE GENOMIC DNA]</scope>
    <source>
        <strain evidence="3">Ya'a_city_454_Pm</strain>
        <tissue evidence="3">Whole body</tissue>
    </source>
</reference>
<dbReference type="Proteomes" id="UP000053240">
    <property type="component" value="Unassembled WGS sequence"/>
</dbReference>
<keyword evidence="4" id="KW-1185">Reference proteome</keyword>
<proteinExistence type="predicted"/>
<dbReference type="AlphaFoldDB" id="A0A194RQA6"/>